<accession>A0ABW3HQ75</accession>
<evidence type="ECO:0000313" key="2">
    <source>
        <dbReference type="EMBL" id="MFD0959587.1"/>
    </source>
</evidence>
<feature type="domain" description="Acetyl xylan esterase" evidence="1">
    <location>
        <begin position="2"/>
        <end position="312"/>
    </location>
</feature>
<evidence type="ECO:0000259" key="1">
    <source>
        <dbReference type="Pfam" id="PF05448"/>
    </source>
</evidence>
<gene>
    <name evidence="2" type="ORF">ACFQ2I_09290</name>
</gene>
<sequence length="319" mass="35839">MNAIERRIRDLNNLRPDLTAREDLQQYWEETLQTFNDKPLNSSRTQVESHMEGVEAYEVHFEGFDGTPIRGMYVHPAGGKERKWPCIVTYPGYQGTYYEPESLAMWACAGYAVLAIDLRGQKGGTGSQLTFDSGVIKGFVSQNITDKYRCYYRAIVVDCLKGLEWAAQQPEVDKRRVATVGSSQGGGIALLTAALSDIPSVAVAHVPNMCRIDYAMLSSTGSTTELSQYCEVYPDRLEQVLETVSYFDMFNLADRISIPVFVSVCLKDLVCMPETIFPMYDRIVSEKEMEIYPFSGHTVGSHQLKAGMAFMKKHLARVE</sequence>
<dbReference type="InterPro" id="IPR008391">
    <property type="entry name" value="AXE1_dom"/>
</dbReference>
<dbReference type="Proteomes" id="UP001596989">
    <property type="component" value="Unassembled WGS sequence"/>
</dbReference>
<keyword evidence="3" id="KW-1185">Reference proteome</keyword>
<comment type="caution">
    <text evidence="2">The sequence shown here is derived from an EMBL/GenBank/DDBJ whole genome shotgun (WGS) entry which is preliminary data.</text>
</comment>
<name>A0ABW3HQ75_9BACL</name>
<dbReference type="InterPro" id="IPR029058">
    <property type="entry name" value="AB_hydrolase_fold"/>
</dbReference>
<reference evidence="3" key="1">
    <citation type="journal article" date="2019" name="Int. J. Syst. Evol. Microbiol.">
        <title>The Global Catalogue of Microorganisms (GCM) 10K type strain sequencing project: providing services to taxonomists for standard genome sequencing and annotation.</title>
        <authorList>
            <consortium name="The Broad Institute Genomics Platform"/>
            <consortium name="The Broad Institute Genome Sequencing Center for Infectious Disease"/>
            <person name="Wu L."/>
            <person name="Ma J."/>
        </authorList>
    </citation>
    <scope>NUCLEOTIDE SEQUENCE [LARGE SCALE GENOMIC DNA]</scope>
    <source>
        <strain evidence="3">CCUG 59129</strain>
    </source>
</reference>
<organism evidence="2 3">
    <name type="scientific">Paenibacillus chungangensis</name>
    <dbReference type="NCBI Taxonomy" id="696535"/>
    <lineage>
        <taxon>Bacteria</taxon>
        <taxon>Bacillati</taxon>
        <taxon>Bacillota</taxon>
        <taxon>Bacilli</taxon>
        <taxon>Bacillales</taxon>
        <taxon>Paenibacillaceae</taxon>
        <taxon>Paenibacillus</taxon>
    </lineage>
</organism>
<proteinExistence type="predicted"/>
<dbReference type="PANTHER" id="PTHR40111">
    <property type="entry name" value="CEPHALOSPORIN-C DEACETYLASE"/>
    <property type="match status" value="1"/>
</dbReference>
<dbReference type="SUPFAM" id="SSF53474">
    <property type="entry name" value="alpha/beta-Hydrolases"/>
    <property type="match status" value="1"/>
</dbReference>
<evidence type="ECO:0000313" key="3">
    <source>
        <dbReference type="Proteomes" id="UP001596989"/>
    </source>
</evidence>
<dbReference type="RefSeq" id="WP_377563750.1">
    <property type="nucleotide sequence ID" value="NZ_JBHTJZ010000009.1"/>
</dbReference>
<dbReference type="Pfam" id="PF05448">
    <property type="entry name" value="AXE1"/>
    <property type="match status" value="1"/>
</dbReference>
<dbReference type="EMBL" id="JBHTJZ010000009">
    <property type="protein sequence ID" value="MFD0959587.1"/>
    <property type="molecule type" value="Genomic_DNA"/>
</dbReference>
<protein>
    <submittedName>
        <fullName evidence="2">Acetylxylan esterase</fullName>
    </submittedName>
</protein>
<dbReference type="InterPro" id="IPR039069">
    <property type="entry name" value="CE7"/>
</dbReference>
<dbReference type="Gene3D" id="3.40.50.1820">
    <property type="entry name" value="alpha/beta hydrolase"/>
    <property type="match status" value="1"/>
</dbReference>
<dbReference type="PANTHER" id="PTHR40111:SF1">
    <property type="entry name" value="CEPHALOSPORIN-C DEACETYLASE"/>
    <property type="match status" value="1"/>
</dbReference>